<evidence type="ECO:0000256" key="7">
    <source>
        <dbReference type="ARBA" id="ARBA00022723"/>
    </source>
</evidence>
<dbReference type="FunCoup" id="F2LY12">
    <property type="interactions" value="425"/>
</dbReference>
<evidence type="ECO:0000313" key="20">
    <source>
        <dbReference type="EMBL" id="AEA33277.1"/>
    </source>
</evidence>
<dbReference type="Pfam" id="PF01588">
    <property type="entry name" value="tRNA_bind"/>
    <property type="match status" value="1"/>
</dbReference>
<evidence type="ECO:0000256" key="4">
    <source>
        <dbReference type="ARBA" id="ARBA00022490"/>
    </source>
</evidence>
<dbReference type="GO" id="GO:0000049">
    <property type="term" value="F:tRNA binding"/>
    <property type="evidence" value="ECO:0007669"/>
    <property type="project" value="UniProtKB-UniRule"/>
</dbReference>
<dbReference type="InterPro" id="IPR012340">
    <property type="entry name" value="NA-bd_OB-fold"/>
</dbReference>
<evidence type="ECO:0000256" key="11">
    <source>
        <dbReference type="ARBA" id="ARBA00022884"/>
    </source>
</evidence>
<dbReference type="GO" id="GO:0005524">
    <property type="term" value="F:ATP binding"/>
    <property type="evidence" value="ECO:0007669"/>
    <property type="project" value="UniProtKB-UniRule"/>
</dbReference>
<keyword evidence="4 15" id="KW-0963">Cytoplasm</keyword>
<evidence type="ECO:0000259" key="17">
    <source>
        <dbReference type="PROSITE" id="PS50886"/>
    </source>
</evidence>
<comment type="subcellular location">
    <subcellularLocation>
        <location evidence="1 15">Cytoplasm</location>
    </subcellularLocation>
</comment>
<evidence type="ECO:0000256" key="14">
    <source>
        <dbReference type="ARBA" id="ARBA00049255"/>
    </source>
</evidence>
<feature type="binding site" evidence="15">
    <location>
        <position position="457"/>
    </location>
    <ligand>
        <name>Mg(2+)</name>
        <dbReference type="ChEBI" id="CHEBI:18420"/>
        <note>shared with alpha subunit</note>
    </ligand>
</feature>
<evidence type="ECO:0000256" key="3">
    <source>
        <dbReference type="ARBA" id="ARBA00011209"/>
    </source>
</evidence>
<dbReference type="Gene3D" id="2.40.50.140">
    <property type="entry name" value="Nucleic acid-binding proteins"/>
    <property type="match status" value="1"/>
</dbReference>
<keyword evidence="10 15" id="KW-0460">Magnesium</keyword>
<dbReference type="SUPFAM" id="SSF56037">
    <property type="entry name" value="PheT/TilS domain"/>
    <property type="match status" value="1"/>
</dbReference>
<dbReference type="AlphaFoldDB" id="F2LY12"/>
<dbReference type="OrthoDB" id="9805455at2"/>
<proteinExistence type="inferred from homology"/>
<dbReference type="GO" id="GO:0009328">
    <property type="term" value="C:phenylalanine-tRNA ligase complex"/>
    <property type="evidence" value="ECO:0007669"/>
    <property type="project" value="TreeGrafter"/>
</dbReference>
<dbReference type="InterPro" id="IPR005146">
    <property type="entry name" value="B3/B4_tRNA-bd"/>
</dbReference>
<evidence type="ECO:0000256" key="12">
    <source>
        <dbReference type="ARBA" id="ARBA00022917"/>
    </source>
</evidence>
<evidence type="ECO:0000256" key="16">
    <source>
        <dbReference type="PROSITE-ProRule" id="PRU00209"/>
    </source>
</evidence>
<gene>
    <name evidence="15" type="primary">pheT</name>
    <name evidence="20" type="ordered locus">Hipma_0300</name>
</gene>
<dbReference type="InterPro" id="IPR041616">
    <property type="entry name" value="PheRS_beta_core"/>
</dbReference>
<keyword evidence="7 15" id="KW-0479">Metal-binding</keyword>
<comment type="similarity">
    <text evidence="2 15">Belongs to the phenylalanyl-tRNA synthetase beta subunit family. Type 1 subfamily.</text>
</comment>
<sequence>MRISYRWLKEFVDIDVSPRELADRLTMAGLEVDSIDRIETFGSVVGEIVDVSYTEKLALCKVDVGIKTINVATADKSVEVGEKFGVVLAGSNVGDKRIERRSFGDFVSEGMFLSAEELGLEESSSKLFRLDRTFENGKKLSDLDEFDDSIIEIELTPNRADALSMLGVARDVAAIFKKRVRFPDAEFITIDKEIDEFIDVKIEDYKNCPRYTLALADVEVKPAPFFMRMRLLKCGVRSINNIVDITNYVLLGLGQPMHAFDFSKLNGNIVVRPANKGEGILALDGKEYELKDDMLVIADQKGPVAIAGVMGGELSSVSDTTKTIALESAFFNPVSVRLTARRLKFHTESSHRFERGVDPNLALDASKYALDLLSRYANAKVYRGFIDRKEGEFKNKRISVSFDGVNKLLGSNYSSDEIVDVLVGLSFGVEQTKEGVVEVDVPTYRFDIEGQADIAEEVARIKGYNSITDTMPVVNVYFKPKDRVEFYANESVKTLADMGLFETKNYSFVHDERLKLFDGNENSFVYLKNPLIDTQNVMRTNLAVSLLDVLAFNISKGAKSVPVFEIGRSFFKDGDFCKEYINVGFLLWGLSQFSIYQKGRVFDFYDAKAVCEAVAGIVGVSFDYERSNRMFLHPGRSAELVVDGKSLGYVGELHPDLYTAYELKFDKKVRVLIGEINLSRLAEMNVGHLMYEGLPKLPTVWRDLAIVVDRAIRWSDIEREVKNIEGVYRVALFDIYDKLEDETKVSLTFRVVLRNDEKTFTEDEIEKIMGNVYARLKDKFNAKLRGE</sequence>
<keyword evidence="5 16" id="KW-0820">tRNA-binding</keyword>
<keyword evidence="21" id="KW-1185">Reference proteome</keyword>
<dbReference type="HAMAP" id="MF_00283">
    <property type="entry name" value="Phe_tRNA_synth_beta1"/>
    <property type="match status" value="1"/>
</dbReference>
<comment type="subunit">
    <text evidence="3 15">Tetramer of two alpha and two beta subunits.</text>
</comment>
<keyword evidence="8 15" id="KW-0547">Nucleotide-binding</keyword>
<comment type="cofactor">
    <cofactor evidence="15">
        <name>Mg(2+)</name>
        <dbReference type="ChEBI" id="CHEBI:18420"/>
    </cofactor>
    <text evidence="15">Binds 2 magnesium ions per tetramer.</text>
</comment>
<dbReference type="EC" id="6.1.1.20" evidence="15"/>
<evidence type="ECO:0000313" key="21">
    <source>
        <dbReference type="Proteomes" id="UP000008139"/>
    </source>
</evidence>
<dbReference type="Gene3D" id="3.30.56.10">
    <property type="match status" value="2"/>
</dbReference>
<evidence type="ECO:0000256" key="8">
    <source>
        <dbReference type="ARBA" id="ARBA00022741"/>
    </source>
</evidence>
<dbReference type="PANTHER" id="PTHR10947">
    <property type="entry name" value="PHENYLALANYL-TRNA SYNTHETASE BETA CHAIN AND LEUCINE-RICH REPEAT-CONTAINING PROTEIN 47"/>
    <property type="match status" value="1"/>
</dbReference>
<reference evidence="21" key="2">
    <citation type="submission" date="2011-03" db="EMBL/GenBank/DDBJ databases">
        <title>The complete genome of Hippea maritima DSM 10411.</title>
        <authorList>
            <consortium name="US DOE Joint Genome Institute (JGI-PGF)"/>
            <person name="Lucas S."/>
            <person name="Copeland A."/>
            <person name="Lapidus A."/>
            <person name="Bruce D."/>
            <person name="Goodwin L."/>
            <person name="Pitluck S."/>
            <person name="Peters L."/>
            <person name="Kyrpides N."/>
            <person name="Mavromatis K."/>
            <person name="Pagani I."/>
            <person name="Ivanova N."/>
            <person name="Mikhailova N."/>
            <person name="Lu M."/>
            <person name="Detter J.C."/>
            <person name="Tapia R."/>
            <person name="Han C."/>
            <person name="Land M."/>
            <person name="Hauser L."/>
            <person name="Markowitz V."/>
            <person name="Cheng J.-F."/>
            <person name="Hugenholtz P."/>
            <person name="Woyke T."/>
            <person name="Wu D."/>
            <person name="Spring S."/>
            <person name="Schroeder M."/>
            <person name="Brambilla E."/>
            <person name="Klenk H.-P."/>
            <person name="Eisen J.A."/>
        </authorList>
    </citation>
    <scope>NUCLEOTIDE SEQUENCE [LARGE SCALE GENOMIC DNA]</scope>
    <source>
        <strain evidence="21">ATCC 700847 / DSM 10411 / MH2</strain>
    </source>
</reference>
<dbReference type="GO" id="GO:0000287">
    <property type="term" value="F:magnesium ion binding"/>
    <property type="evidence" value="ECO:0007669"/>
    <property type="project" value="UniProtKB-UniRule"/>
</dbReference>
<dbReference type="Pfam" id="PF17759">
    <property type="entry name" value="tRNA_synthFbeta"/>
    <property type="match status" value="1"/>
</dbReference>
<accession>F2LY12</accession>
<dbReference type="Gene3D" id="3.30.70.380">
    <property type="entry name" value="Ferrodoxin-fold anticodon-binding domain"/>
    <property type="match status" value="1"/>
</dbReference>
<organism evidence="20 21">
    <name type="scientific">Hippea maritima (strain ATCC 700847 / DSM 10411 / MH2)</name>
    <dbReference type="NCBI Taxonomy" id="760142"/>
    <lineage>
        <taxon>Bacteria</taxon>
        <taxon>Pseudomonadati</taxon>
        <taxon>Campylobacterota</taxon>
        <taxon>Desulfurellia</taxon>
        <taxon>Desulfurellales</taxon>
        <taxon>Hippeaceae</taxon>
        <taxon>Hippea</taxon>
    </lineage>
</organism>
<feature type="binding site" evidence="15">
    <location>
        <position position="447"/>
    </location>
    <ligand>
        <name>Mg(2+)</name>
        <dbReference type="ChEBI" id="CHEBI:18420"/>
        <note>shared with alpha subunit</note>
    </ligand>
</feature>
<keyword evidence="13 15" id="KW-0030">Aminoacyl-tRNA synthetase</keyword>
<dbReference type="InterPro" id="IPR002547">
    <property type="entry name" value="tRNA-bd_dom"/>
</dbReference>
<feature type="binding site" evidence="15">
    <location>
        <position position="456"/>
    </location>
    <ligand>
        <name>Mg(2+)</name>
        <dbReference type="ChEBI" id="CHEBI:18420"/>
        <note>shared with alpha subunit</note>
    </ligand>
</feature>
<dbReference type="NCBIfam" id="TIGR00472">
    <property type="entry name" value="pheT_bact"/>
    <property type="match status" value="1"/>
</dbReference>
<dbReference type="InterPro" id="IPR005121">
    <property type="entry name" value="Fdx_antiC-bd"/>
</dbReference>
<keyword evidence="11 16" id="KW-0694">RNA-binding</keyword>
<dbReference type="HOGENOM" id="CLU_016891_0_0_7"/>
<dbReference type="GO" id="GO:0006432">
    <property type="term" value="P:phenylalanyl-tRNA aminoacylation"/>
    <property type="evidence" value="ECO:0007669"/>
    <property type="project" value="UniProtKB-UniRule"/>
</dbReference>
<dbReference type="PROSITE" id="PS51483">
    <property type="entry name" value="B5"/>
    <property type="match status" value="1"/>
</dbReference>
<dbReference type="InterPro" id="IPR036690">
    <property type="entry name" value="Fdx_antiC-bd_sf"/>
</dbReference>
<keyword evidence="6 15" id="KW-0436">Ligase</keyword>
<dbReference type="STRING" id="760142.Hipma_0300"/>
<dbReference type="RefSeq" id="WP_013681321.1">
    <property type="nucleotide sequence ID" value="NC_015318.1"/>
</dbReference>
<protein>
    <recommendedName>
        <fullName evidence="15">Phenylalanine--tRNA ligase beta subunit</fullName>
        <ecNumber evidence="15">6.1.1.20</ecNumber>
    </recommendedName>
    <alternativeName>
        <fullName evidence="15">Phenylalanyl-tRNA synthetase beta subunit</fullName>
        <shortName evidence="15">PheRS</shortName>
    </alternativeName>
</protein>
<dbReference type="InterPro" id="IPR009061">
    <property type="entry name" value="DNA-bd_dom_put_sf"/>
</dbReference>
<feature type="domain" description="B5" evidence="19">
    <location>
        <begin position="393"/>
        <end position="469"/>
    </location>
</feature>
<dbReference type="SUPFAM" id="SSF55681">
    <property type="entry name" value="Class II aaRS and biotin synthetases"/>
    <property type="match status" value="1"/>
</dbReference>
<evidence type="ECO:0000256" key="13">
    <source>
        <dbReference type="ARBA" id="ARBA00023146"/>
    </source>
</evidence>
<dbReference type="GO" id="GO:0004826">
    <property type="term" value="F:phenylalanine-tRNA ligase activity"/>
    <property type="evidence" value="ECO:0007669"/>
    <property type="project" value="UniProtKB-UniRule"/>
</dbReference>
<evidence type="ECO:0000256" key="10">
    <source>
        <dbReference type="ARBA" id="ARBA00022842"/>
    </source>
</evidence>
<dbReference type="CDD" id="cd00769">
    <property type="entry name" value="PheRS_beta_core"/>
    <property type="match status" value="1"/>
</dbReference>
<dbReference type="Pfam" id="PF03483">
    <property type="entry name" value="B3_4"/>
    <property type="match status" value="1"/>
</dbReference>
<feature type="domain" description="TRNA-binding" evidence="17">
    <location>
        <begin position="34"/>
        <end position="141"/>
    </location>
</feature>
<dbReference type="InterPro" id="IPR045864">
    <property type="entry name" value="aa-tRNA-synth_II/BPL/LPL"/>
</dbReference>
<evidence type="ECO:0000256" key="1">
    <source>
        <dbReference type="ARBA" id="ARBA00004496"/>
    </source>
</evidence>
<evidence type="ECO:0000256" key="2">
    <source>
        <dbReference type="ARBA" id="ARBA00008653"/>
    </source>
</evidence>
<dbReference type="PANTHER" id="PTHR10947:SF0">
    <property type="entry name" value="PHENYLALANINE--TRNA LIGASE BETA SUBUNIT"/>
    <property type="match status" value="1"/>
</dbReference>
<dbReference type="eggNOG" id="COG0073">
    <property type="taxonomic scope" value="Bacteria"/>
</dbReference>
<dbReference type="eggNOG" id="COG0072">
    <property type="taxonomic scope" value="Bacteria"/>
</dbReference>
<dbReference type="SUPFAM" id="SSF50249">
    <property type="entry name" value="Nucleic acid-binding proteins"/>
    <property type="match status" value="1"/>
</dbReference>
<dbReference type="SUPFAM" id="SSF54991">
    <property type="entry name" value="Anticodon-binding domain of PheRS"/>
    <property type="match status" value="1"/>
</dbReference>
<comment type="catalytic activity">
    <reaction evidence="14 15">
        <text>tRNA(Phe) + L-phenylalanine + ATP = L-phenylalanyl-tRNA(Phe) + AMP + diphosphate + H(+)</text>
        <dbReference type="Rhea" id="RHEA:19413"/>
        <dbReference type="Rhea" id="RHEA-COMP:9668"/>
        <dbReference type="Rhea" id="RHEA-COMP:9699"/>
        <dbReference type="ChEBI" id="CHEBI:15378"/>
        <dbReference type="ChEBI" id="CHEBI:30616"/>
        <dbReference type="ChEBI" id="CHEBI:33019"/>
        <dbReference type="ChEBI" id="CHEBI:58095"/>
        <dbReference type="ChEBI" id="CHEBI:78442"/>
        <dbReference type="ChEBI" id="CHEBI:78531"/>
        <dbReference type="ChEBI" id="CHEBI:456215"/>
        <dbReference type="EC" id="6.1.1.20"/>
    </reaction>
</comment>
<feature type="domain" description="FDX-ACB" evidence="18">
    <location>
        <begin position="695"/>
        <end position="785"/>
    </location>
</feature>
<dbReference type="Gene3D" id="3.50.40.10">
    <property type="entry name" value="Phenylalanyl-trna Synthetase, Chain B, domain 3"/>
    <property type="match status" value="1"/>
</dbReference>
<keyword evidence="12 15" id="KW-0648">Protein biosynthesis</keyword>
<evidence type="ECO:0000256" key="5">
    <source>
        <dbReference type="ARBA" id="ARBA00022555"/>
    </source>
</evidence>
<dbReference type="Pfam" id="PF03147">
    <property type="entry name" value="FDX-ACB"/>
    <property type="match status" value="1"/>
</dbReference>
<name>F2LY12_HIPMA</name>
<evidence type="ECO:0000259" key="19">
    <source>
        <dbReference type="PROSITE" id="PS51483"/>
    </source>
</evidence>
<dbReference type="Proteomes" id="UP000008139">
    <property type="component" value="Chromosome"/>
</dbReference>
<dbReference type="InterPro" id="IPR020825">
    <property type="entry name" value="Phe-tRNA_synthase-like_B3/B4"/>
</dbReference>
<dbReference type="InterPro" id="IPR005147">
    <property type="entry name" value="tRNA_synthase_B5-dom"/>
</dbReference>
<evidence type="ECO:0000256" key="6">
    <source>
        <dbReference type="ARBA" id="ARBA00022598"/>
    </source>
</evidence>
<reference evidence="20 21" key="1">
    <citation type="journal article" date="2011" name="Stand. Genomic Sci.">
        <title>Complete genome sequence of the thermophilic sulfur-reducer Hippea maritima type strain (MH(2)).</title>
        <authorList>
            <person name="Huntemann M."/>
            <person name="Lu M."/>
            <person name="Nolan M."/>
            <person name="Lapidus A."/>
            <person name="Lucas S."/>
            <person name="Hammon N."/>
            <person name="Deshpande S."/>
            <person name="Cheng J.F."/>
            <person name="Tapia R."/>
            <person name="Han C."/>
            <person name="Goodwin L."/>
            <person name="Pitluck S."/>
            <person name="Liolios K."/>
            <person name="Pagani I."/>
            <person name="Ivanova N."/>
            <person name="Ovchinikova G."/>
            <person name="Pati A."/>
            <person name="Chen A."/>
            <person name="Palaniappan K."/>
            <person name="Land M."/>
            <person name="Hauser L."/>
            <person name="Jeffries C.D."/>
            <person name="Detter J.C."/>
            <person name="Brambilla E.M."/>
            <person name="Rohde M."/>
            <person name="Spring S."/>
            <person name="Goker M."/>
            <person name="Woyke T."/>
            <person name="Bristow J."/>
            <person name="Eisen J.A."/>
            <person name="Markowitz V."/>
            <person name="Hugenholtz P."/>
            <person name="Kyrpides N.C."/>
            <person name="Klenk H.P."/>
            <person name="Mavromatis K."/>
        </authorList>
    </citation>
    <scope>NUCLEOTIDE SEQUENCE [LARGE SCALE GENOMIC DNA]</scope>
    <source>
        <strain evidence="21">ATCC 700847 / DSM 10411 / MH2</strain>
    </source>
</reference>
<dbReference type="PROSITE" id="PS50886">
    <property type="entry name" value="TRBD"/>
    <property type="match status" value="1"/>
</dbReference>
<evidence type="ECO:0000259" key="18">
    <source>
        <dbReference type="PROSITE" id="PS51447"/>
    </source>
</evidence>
<dbReference type="KEGG" id="hmr:Hipma_0300"/>
<dbReference type="SMART" id="SM00896">
    <property type="entry name" value="FDX-ACB"/>
    <property type="match status" value="1"/>
</dbReference>
<dbReference type="InParanoid" id="F2LY12"/>
<dbReference type="Gene3D" id="3.30.930.10">
    <property type="entry name" value="Bira Bifunctional Protein, Domain 2"/>
    <property type="match status" value="1"/>
</dbReference>
<dbReference type="PROSITE" id="PS51447">
    <property type="entry name" value="FDX_ACB"/>
    <property type="match status" value="1"/>
</dbReference>
<evidence type="ECO:0000256" key="15">
    <source>
        <dbReference type="HAMAP-Rule" id="MF_00283"/>
    </source>
</evidence>
<dbReference type="EMBL" id="CP002606">
    <property type="protein sequence ID" value="AEA33277.1"/>
    <property type="molecule type" value="Genomic_DNA"/>
</dbReference>
<dbReference type="FunFam" id="3.50.40.10:FF:000001">
    <property type="entry name" value="Phenylalanine--tRNA ligase beta subunit"/>
    <property type="match status" value="1"/>
</dbReference>
<evidence type="ECO:0000256" key="9">
    <source>
        <dbReference type="ARBA" id="ARBA00022840"/>
    </source>
</evidence>
<feature type="binding site" evidence="15">
    <location>
        <position position="453"/>
    </location>
    <ligand>
        <name>Mg(2+)</name>
        <dbReference type="ChEBI" id="CHEBI:18420"/>
        <note>shared with alpha subunit</note>
    </ligand>
</feature>
<keyword evidence="9 15" id="KW-0067">ATP-binding</keyword>
<dbReference type="SMART" id="SM00873">
    <property type="entry name" value="B3_4"/>
    <property type="match status" value="1"/>
</dbReference>
<dbReference type="SMART" id="SM00874">
    <property type="entry name" value="B5"/>
    <property type="match status" value="1"/>
</dbReference>
<dbReference type="InterPro" id="IPR045060">
    <property type="entry name" value="Phe-tRNA-ligase_IIc_bsu"/>
</dbReference>
<dbReference type="SUPFAM" id="SSF46955">
    <property type="entry name" value="Putative DNA-binding domain"/>
    <property type="match status" value="1"/>
</dbReference>
<dbReference type="Pfam" id="PF03484">
    <property type="entry name" value="B5"/>
    <property type="match status" value="1"/>
</dbReference>
<dbReference type="InterPro" id="IPR004532">
    <property type="entry name" value="Phe-tRNA-ligase_IIc_bsu_bact"/>
</dbReference>